<sequence length="70" mass="7961">MPKLKTRRTLLKRVKLTKTGKVIKRKVGLKHLKIKAGANQKLRANSLTQLGSKKMIKNFKLMLGKHGKNL</sequence>
<dbReference type="PRINTS" id="PR00064">
    <property type="entry name" value="RIBOSOMALL35"/>
</dbReference>
<accession>A0A0G1HDS5</accession>
<dbReference type="STRING" id="1619110.UW36_C0004G0043"/>
<protein>
    <recommendedName>
        <fullName evidence="4 5">50S ribosomal protein L35</fullName>
    </recommendedName>
</protein>
<evidence type="ECO:0000313" key="6">
    <source>
        <dbReference type="EMBL" id="KKT45541.1"/>
    </source>
</evidence>
<dbReference type="InterPro" id="IPR037229">
    <property type="entry name" value="Ribosomal_bL35_sf"/>
</dbReference>
<name>A0A0G1HDS5_UNCKA</name>
<dbReference type="GO" id="GO:0003735">
    <property type="term" value="F:structural constituent of ribosome"/>
    <property type="evidence" value="ECO:0007669"/>
    <property type="project" value="InterPro"/>
</dbReference>
<dbReference type="AlphaFoldDB" id="A0A0G1HDS5"/>
<evidence type="ECO:0000256" key="1">
    <source>
        <dbReference type="ARBA" id="ARBA00006598"/>
    </source>
</evidence>
<keyword evidence="2 5" id="KW-0689">Ribosomal protein</keyword>
<dbReference type="InterPro" id="IPR001706">
    <property type="entry name" value="Ribosomal_bL35"/>
</dbReference>
<dbReference type="GO" id="GO:0006412">
    <property type="term" value="P:translation"/>
    <property type="evidence" value="ECO:0007669"/>
    <property type="project" value="InterPro"/>
</dbReference>
<comment type="caution">
    <text evidence="6">The sequence shown here is derived from an EMBL/GenBank/DDBJ whole genome shotgun (WGS) entry which is preliminary data.</text>
</comment>
<evidence type="ECO:0000256" key="5">
    <source>
        <dbReference type="RuleBase" id="RU000568"/>
    </source>
</evidence>
<evidence type="ECO:0000256" key="2">
    <source>
        <dbReference type="ARBA" id="ARBA00022980"/>
    </source>
</evidence>
<comment type="similarity">
    <text evidence="1 5">Belongs to the bacterial ribosomal protein bL35 family.</text>
</comment>
<dbReference type="GO" id="GO:1990904">
    <property type="term" value="C:ribonucleoprotein complex"/>
    <property type="evidence" value="ECO:0007669"/>
    <property type="project" value="UniProtKB-KW"/>
</dbReference>
<dbReference type="SUPFAM" id="SSF143034">
    <property type="entry name" value="L35p-like"/>
    <property type="match status" value="1"/>
</dbReference>
<dbReference type="Gene3D" id="4.10.410.60">
    <property type="match status" value="1"/>
</dbReference>
<proteinExistence type="inferred from homology"/>
<dbReference type="InterPro" id="IPR021137">
    <property type="entry name" value="Ribosomal_bL35-like"/>
</dbReference>
<reference evidence="6 7" key="1">
    <citation type="journal article" date="2015" name="Nature">
        <title>rRNA introns, odd ribosomes, and small enigmatic genomes across a large radiation of phyla.</title>
        <authorList>
            <person name="Brown C.T."/>
            <person name="Hug L.A."/>
            <person name="Thomas B.C."/>
            <person name="Sharon I."/>
            <person name="Castelle C.J."/>
            <person name="Singh A."/>
            <person name="Wilkins M.J."/>
            <person name="Williams K.H."/>
            <person name="Banfield J.F."/>
        </authorList>
    </citation>
    <scope>NUCLEOTIDE SEQUENCE [LARGE SCALE GENOMIC DNA]</scope>
</reference>
<evidence type="ECO:0000256" key="3">
    <source>
        <dbReference type="ARBA" id="ARBA00023274"/>
    </source>
</evidence>
<dbReference type="EMBL" id="LCIA01000004">
    <property type="protein sequence ID" value="KKT45541.1"/>
    <property type="molecule type" value="Genomic_DNA"/>
</dbReference>
<evidence type="ECO:0000256" key="4">
    <source>
        <dbReference type="ARBA" id="ARBA00035486"/>
    </source>
</evidence>
<organism evidence="6 7">
    <name type="scientific">candidate division WWE3 bacterium GW2011_GWA2_44_16</name>
    <dbReference type="NCBI Taxonomy" id="1619110"/>
    <lineage>
        <taxon>Bacteria</taxon>
        <taxon>Katanobacteria</taxon>
    </lineage>
</organism>
<evidence type="ECO:0000313" key="7">
    <source>
        <dbReference type="Proteomes" id="UP000034128"/>
    </source>
</evidence>
<dbReference type="GO" id="GO:0005840">
    <property type="term" value="C:ribosome"/>
    <property type="evidence" value="ECO:0007669"/>
    <property type="project" value="UniProtKB-KW"/>
</dbReference>
<gene>
    <name evidence="6" type="ORF">UW36_C0004G0043</name>
</gene>
<keyword evidence="3 5" id="KW-0687">Ribonucleoprotein</keyword>
<dbReference type="Pfam" id="PF01632">
    <property type="entry name" value="Ribosomal_L35p"/>
    <property type="match status" value="1"/>
</dbReference>
<dbReference type="Proteomes" id="UP000034128">
    <property type="component" value="Unassembled WGS sequence"/>
</dbReference>